<dbReference type="PANTHER" id="PTHR37540:SF5">
    <property type="entry name" value="TRANSCRIPTION FACTOR DOMAIN-CONTAINING PROTEIN"/>
    <property type="match status" value="1"/>
</dbReference>
<keyword evidence="1" id="KW-0812">Transmembrane</keyword>
<keyword evidence="1" id="KW-1133">Transmembrane helix</keyword>
<dbReference type="OrthoDB" id="4158087at2759"/>
<keyword evidence="1" id="KW-0472">Membrane</keyword>
<accession>A0A9N9YLX3</accession>
<evidence type="ECO:0000256" key="1">
    <source>
        <dbReference type="SAM" id="Phobius"/>
    </source>
</evidence>
<proteinExistence type="predicted"/>
<comment type="caution">
    <text evidence="2">The sequence shown here is derived from an EMBL/GenBank/DDBJ whole genome shotgun (WGS) entry which is preliminary data.</text>
</comment>
<dbReference type="Proteomes" id="UP000696573">
    <property type="component" value="Unassembled WGS sequence"/>
</dbReference>
<dbReference type="PANTHER" id="PTHR37540">
    <property type="entry name" value="TRANSCRIPTION FACTOR (ACR-2), PUTATIVE-RELATED-RELATED"/>
    <property type="match status" value="1"/>
</dbReference>
<reference evidence="2" key="1">
    <citation type="submission" date="2021-10" db="EMBL/GenBank/DDBJ databases">
        <authorList>
            <person name="Piombo E."/>
        </authorList>
    </citation>
    <scope>NUCLEOTIDE SEQUENCE</scope>
</reference>
<gene>
    <name evidence="2" type="ORF">CRHIZ90672A_00013010</name>
</gene>
<keyword evidence="3" id="KW-1185">Reference proteome</keyword>
<protein>
    <submittedName>
        <fullName evidence="2">Uncharacterized protein</fullName>
    </submittedName>
</protein>
<organism evidence="2 3">
    <name type="scientific">Clonostachys rhizophaga</name>
    <dbReference type="NCBI Taxonomy" id="160324"/>
    <lineage>
        <taxon>Eukaryota</taxon>
        <taxon>Fungi</taxon>
        <taxon>Dikarya</taxon>
        <taxon>Ascomycota</taxon>
        <taxon>Pezizomycotina</taxon>
        <taxon>Sordariomycetes</taxon>
        <taxon>Hypocreomycetidae</taxon>
        <taxon>Hypocreales</taxon>
        <taxon>Bionectriaceae</taxon>
        <taxon>Clonostachys</taxon>
    </lineage>
</organism>
<feature type="transmembrane region" description="Helical" evidence="1">
    <location>
        <begin position="407"/>
        <end position="428"/>
    </location>
</feature>
<evidence type="ECO:0000313" key="2">
    <source>
        <dbReference type="EMBL" id="CAH0028928.1"/>
    </source>
</evidence>
<dbReference type="AlphaFoldDB" id="A0A9N9YLX3"/>
<sequence length="500" mass="57578">MERLNAGRKSRQPSKVAEMPFIVSRDLEKADATTRKLIRSHVMQGKKKRVRPRKSMQVQAVVMQSIPKAESEATLAEEMRHRYTTSMPRRVGSDLSFIDFADDIELSMLLNMMKIADVALGIIFPLLNVVGIRVDQEKRLYPIQGDAAALHISVYAVEDFMNKVLRYNHGSSYNAMIHYHKGLRILRERLLGDDEEAKIADSTLGAILKLASAAQFCGDTQTAVQHMRGVYRIIDIRGGLNVFDGTEIQFETCRYDLSIALLSGLKPFFFTSEESFIPYPEELLILDDEHNDSPGHTSFLCHVHNDLAVAWRVLRRFCSLGNLGVHTRRRMRPRLILDTMNSVMYRLLHMEFAADSTDESIRLGLLTFSHHVFLQWHDIRPVDSYFTHTYRTRLLQSDFYKRLPSHLILWFLMIAAISIFDVSAEMWLEDALRKYIEKTGLRKWKDVQEMMNSVMWVAALDEQPARRIFNSIRPTRPKGWPVQSHSGDLLARVSPDNHCV</sequence>
<dbReference type="EMBL" id="CABFNQ020000737">
    <property type="protein sequence ID" value="CAH0028928.1"/>
    <property type="molecule type" value="Genomic_DNA"/>
</dbReference>
<name>A0A9N9YLX3_9HYPO</name>
<evidence type="ECO:0000313" key="3">
    <source>
        <dbReference type="Proteomes" id="UP000696573"/>
    </source>
</evidence>